<evidence type="ECO:0000313" key="3">
    <source>
        <dbReference type="Proteomes" id="UP001356427"/>
    </source>
</evidence>
<keyword evidence="3" id="KW-1185">Reference proteome</keyword>
<comment type="caution">
    <text evidence="2">The sequence shown here is derived from an EMBL/GenBank/DDBJ whole genome shotgun (WGS) entry which is preliminary data.</text>
</comment>
<organism evidence="2 3">
    <name type="scientific">Coregonus suidteri</name>
    <dbReference type="NCBI Taxonomy" id="861788"/>
    <lineage>
        <taxon>Eukaryota</taxon>
        <taxon>Metazoa</taxon>
        <taxon>Chordata</taxon>
        <taxon>Craniata</taxon>
        <taxon>Vertebrata</taxon>
        <taxon>Euteleostomi</taxon>
        <taxon>Actinopterygii</taxon>
        <taxon>Neopterygii</taxon>
        <taxon>Teleostei</taxon>
        <taxon>Protacanthopterygii</taxon>
        <taxon>Salmoniformes</taxon>
        <taxon>Salmonidae</taxon>
        <taxon>Coregoninae</taxon>
        <taxon>Coregonus</taxon>
    </lineage>
</organism>
<accession>A0AAN8MMK4</accession>
<proteinExistence type="predicted"/>
<gene>
    <name evidence="2" type="ORF">J4Q44_G00005100</name>
</gene>
<keyword evidence="1" id="KW-1133">Transmembrane helix</keyword>
<reference evidence="2 3" key="1">
    <citation type="submission" date="2021-04" db="EMBL/GenBank/DDBJ databases">
        <authorList>
            <person name="De Guttry C."/>
            <person name="Zahm M."/>
            <person name="Klopp C."/>
            <person name="Cabau C."/>
            <person name="Louis A."/>
            <person name="Berthelot C."/>
            <person name="Parey E."/>
            <person name="Roest Crollius H."/>
            <person name="Montfort J."/>
            <person name="Robinson-Rechavi M."/>
            <person name="Bucao C."/>
            <person name="Bouchez O."/>
            <person name="Gislard M."/>
            <person name="Lluch J."/>
            <person name="Milhes M."/>
            <person name="Lampietro C."/>
            <person name="Lopez Roques C."/>
            <person name="Donnadieu C."/>
            <person name="Braasch I."/>
            <person name="Desvignes T."/>
            <person name="Postlethwait J."/>
            <person name="Bobe J."/>
            <person name="Wedekind C."/>
            <person name="Guiguen Y."/>
        </authorList>
    </citation>
    <scope>NUCLEOTIDE SEQUENCE [LARGE SCALE GENOMIC DNA]</scope>
    <source>
        <strain evidence="2">Cs_M1</strain>
        <tissue evidence="2">Blood</tissue>
    </source>
</reference>
<sequence length="82" mass="9190">MCRIKCDLIYQWFLSVFLALSLCLTHSLALYSISTPFLSVCLSVCLSLSFFFSLSTFICHIMSNKSTADTTRCPPVSLTLTH</sequence>
<feature type="transmembrane region" description="Helical" evidence="1">
    <location>
        <begin position="37"/>
        <end position="62"/>
    </location>
</feature>
<dbReference type="Proteomes" id="UP001356427">
    <property type="component" value="Unassembled WGS sequence"/>
</dbReference>
<protein>
    <submittedName>
        <fullName evidence="2">Uncharacterized protein</fullName>
    </submittedName>
</protein>
<dbReference type="EMBL" id="JAGTTL010000001">
    <property type="protein sequence ID" value="KAK6328532.1"/>
    <property type="molecule type" value="Genomic_DNA"/>
</dbReference>
<evidence type="ECO:0000256" key="1">
    <source>
        <dbReference type="SAM" id="Phobius"/>
    </source>
</evidence>
<feature type="transmembrane region" description="Helical" evidence="1">
    <location>
        <begin position="12"/>
        <end position="31"/>
    </location>
</feature>
<keyword evidence="1" id="KW-0812">Transmembrane</keyword>
<evidence type="ECO:0000313" key="2">
    <source>
        <dbReference type="EMBL" id="KAK6328532.1"/>
    </source>
</evidence>
<dbReference type="AlphaFoldDB" id="A0AAN8MMK4"/>
<keyword evidence="1" id="KW-0472">Membrane</keyword>
<name>A0AAN8MMK4_9TELE</name>